<dbReference type="Gene3D" id="3.90.550.10">
    <property type="entry name" value="Spore Coat Polysaccharide Biosynthesis Protein SpsA, Chain A"/>
    <property type="match status" value="1"/>
</dbReference>
<gene>
    <name evidence="8" type="primary">mobA</name>
    <name evidence="10" type="ORF">GCM10007047_15740</name>
</gene>
<evidence type="ECO:0000256" key="2">
    <source>
        <dbReference type="ARBA" id="ARBA00022679"/>
    </source>
</evidence>
<feature type="domain" description="MobA-like NTP transferase" evidence="9">
    <location>
        <begin position="12"/>
        <end position="167"/>
    </location>
</feature>
<dbReference type="InterPro" id="IPR025877">
    <property type="entry name" value="MobA-like_NTP_Trfase"/>
</dbReference>
<dbReference type="Pfam" id="PF12804">
    <property type="entry name" value="NTP_transf_3"/>
    <property type="match status" value="1"/>
</dbReference>
<dbReference type="GO" id="GO:0005737">
    <property type="term" value="C:cytoplasm"/>
    <property type="evidence" value="ECO:0007669"/>
    <property type="project" value="UniProtKB-SubCell"/>
</dbReference>
<keyword evidence="3 8" id="KW-0479">Metal-binding</keyword>
<dbReference type="GO" id="GO:0046872">
    <property type="term" value="F:metal ion binding"/>
    <property type="evidence" value="ECO:0007669"/>
    <property type="project" value="UniProtKB-KW"/>
</dbReference>
<evidence type="ECO:0000259" key="9">
    <source>
        <dbReference type="Pfam" id="PF12804"/>
    </source>
</evidence>
<comment type="caution">
    <text evidence="8">Lacks conserved residue(s) required for the propagation of feature annotation.</text>
</comment>
<reference evidence="10" key="1">
    <citation type="journal article" date="2014" name="Int. J. Syst. Evol. Microbiol.">
        <title>Complete genome sequence of Corynebacterium casei LMG S-19264T (=DSM 44701T), isolated from a smear-ripened cheese.</title>
        <authorList>
            <consortium name="US DOE Joint Genome Institute (JGI-PGF)"/>
            <person name="Walter F."/>
            <person name="Albersmeier A."/>
            <person name="Kalinowski J."/>
            <person name="Ruckert C."/>
        </authorList>
    </citation>
    <scope>NUCLEOTIDE SEQUENCE</scope>
    <source>
        <strain evidence="10">KCTC 12870</strain>
    </source>
</reference>
<organism evidence="10 11">
    <name type="scientific">Cerasicoccus arenae</name>
    <dbReference type="NCBI Taxonomy" id="424488"/>
    <lineage>
        <taxon>Bacteria</taxon>
        <taxon>Pseudomonadati</taxon>
        <taxon>Verrucomicrobiota</taxon>
        <taxon>Opitutia</taxon>
        <taxon>Puniceicoccales</taxon>
        <taxon>Cerasicoccaceae</taxon>
        <taxon>Cerasicoccus</taxon>
    </lineage>
</organism>
<feature type="binding site" evidence="8">
    <location>
        <begin position="15"/>
        <end position="17"/>
    </location>
    <ligand>
        <name>GTP</name>
        <dbReference type="ChEBI" id="CHEBI:37565"/>
    </ligand>
</feature>
<keyword evidence="2 8" id="KW-0808">Transferase</keyword>
<dbReference type="EMBL" id="BMXG01000008">
    <property type="protein sequence ID" value="GHC00300.1"/>
    <property type="molecule type" value="Genomic_DNA"/>
</dbReference>
<proteinExistence type="inferred from homology"/>
<dbReference type="CDD" id="cd02503">
    <property type="entry name" value="MobA"/>
    <property type="match status" value="1"/>
</dbReference>
<evidence type="ECO:0000256" key="1">
    <source>
        <dbReference type="ARBA" id="ARBA00022490"/>
    </source>
</evidence>
<keyword evidence="5 8" id="KW-0460">Magnesium</keyword>
<feature type="binding site" evidence="8">
    <location>
        <position position="104"/>
    </location>
    <ligand>
        <name>GTP</name>
        <dbReference type="ChEBI" id="CHEBI:37565"/>
    </ligand>
</feature>
<evidence type="ECO:0000256" key="4">
    <source>
        <dbReference type="ARBA" id="ARBA00022741"/>
    </source>
</evidence>
<feature type="binding site" evidence="8">
    <location>
        <position position="104"/>
    </location>
    <ligand>
        <name>Mg(2+)</name>
        <dbReference type="ChEBI" id="CHEBI:18420"/>
    </ligand>
</feature>
<dbReference type="AlphaFoldDB" id="A0A8J3GCP9"/>
<comment type="cofactor">
    <cofactor evidence="8">
        <name>Mg(2+)</name>
        <dbReference type="ChEBI" id="CHEBI:18420"/>
    </cofactor>
</comment>
<evidence type="ECO:0000313" key="10">
    <source>
        <dbReference type="EMBL" id="GHC00300.1"/>
    </source>
</evidence>
<name>A0A8J3GCP9_9BACT</name>
<comment type="subcellular location">
    <subcellularLocation>
        <location evidence="8">Cytoplasm</location>
    </subcellularLocation>
</comment>
<keyword evidence="1 8" id="KW-0963">Cytoplasm</keyword>
<evidence type="ECO:0000256" key="7">
    <source>
        <dbReference type="ARBA" id="ARBA00023150"/>
    </source>
</evidence>
<evidence type="ECO:0000256" key="6">
    <source>
        <dbReference type="ARBA" id="ARBA00023134"/>
    </source>
</evidence>
<dbReference type="EC" id="2.7.7.77" evidence="8"/>
<accession>A0A8J3GCP9</accession>
<keyword evidence="7 8" id="KW-0501">Molybdenum cofactor biosynthesis</keyword>
<comment type="function">
    <text evidence="8">Transfers a GMP moiety from GTP to Mo-molybdopterin (Mo-MPT) cofactor (Moco or molybdenum cofactor) to form Mo-molybdopterin guanine dinucleotide (Mo-MGD) cofactor.</text>
</comment>
<evidence type="ECO:0000313" key="11">
    <source>
        <dbReference type="Proteomes" id="UP000642829"/>
    </source>
</evidence>
<evidence type="ECO:0000256" key="3">
    <source>
        <dbReference type="ARBA" id="ARBA00022723"/>
    </source>
</evidence>
<dbReference type="InterPro" id="IPR029044">
    <property type="entry name" value="Nucleotide-diphossugar_trans"/>
</dbReference>
<keyword evidence="6 8" id="KW-0342">GTP-binding</keyword>
<sequence length="207" mass="22755">MSAVPQSPPLIAVVLAGGQSRRMGQDKASLRWGGQSLWRCQAELLRGLGLDVAISVRVDQKLPDFITGEFLLIRDQIADVGPLSGFLSAWRQFPDHALLIVACDLPMLDVATLQSLLDQRDDGYWATAYTSANDGLPEPLCAIYEPAAQKEFEASLAANRRCPRKVLIEGGDDVRLLKLLNPIALENANTPEEFERLYALRRAEAQA</sequence>
<comment type="caution">
    <text evidence="10">The sequence shown here is derived from an EMBL/GenBank/DDBJ whole genome shotgun (WGS) entry which is preliminary data.</text>
</comment>
<comment type="domain">
    <text evidence="8">The N-terminal domain determines nucleotide recognition and specific binding, while the C-terminal domain determines the specific binding to the target protein.</text>
</comment>
<evidence type="ECO:0000256" key="8">
    <source>
        <dbReference type="HAMAP-Rule" id="MF_00316"/>
    </source>
</evidence>
<reference evidence="10" key="2">
    <citation type="submission" date="2020-09" db="EMBL/GenBank/DDBJ databases">
        <authorList>
            <person name="Sun Q."/>
            <person name="Kim S."/>
        </authorList>
    </citation>
    <scope>NUCLEOTIDE SEQUENCE</scope>
    <source>
        <strain evidence="10">KCTC 12870</strain>
    </source>
</reference>
<dbReference type="PANTHER" id="PTHR19136">
    <property type="entry name" value="MOLYBDENUM COFACTOR GUANYLYLTRANSFERASE"/>
    <property type="match status" value="1"/>
</dbReference>
<comment type="similarity">
    <text evidence="8">Belongs to the MobA family.</text>
</comment>
<feature type="binding site" evidence="8">
    <location>
        <position position="27"/>
    </location>
    <ligand>
        <name>GTP</name>
        <dbReference type="ChEBI" id="CHEBI:37565"/>
    </ligand>
</feature>
<dbReference type="InterPro" id="IPR013482">
    <property type="entry name" value="Molybde_CF_guanTrfase"/>
</dbReference>
<dbReference type="HAMAP" id="MF_00316">
    <property type="entry name" value="MobA"/>
    <property type="match status" value="1"/>
</dbReference>
<comment type="catalytic activity">
    <reaction evidence="8">
        <text>Mo-molybdopterin + GTP + H(+) = Mo-molybdopterin guanine dinucleotide + diphosphate</text>
        <dbReference type="Rhea" id="RHEA:34243"/>
        <dbReference type="ChEBI" id="CHEBI:15378"/>
        <dbReference type="ChEBI" id="CHEBI:33019"/>
        <dbReference type="ChEBI" id="CHEBI:37565"/>
        <dbReference type="ChEBI" id="CHEBI:71302"/>
        <dbReference type="ChEBI" id="CHEBI:71310"/>
        <dbReference type="EC" id="2.7.7.77"/>
    </reaction>
</comment>
<feature type="binding site" evidence="8">
    <location>
        <position position="75"/>
    </location>
    <ligand>
        <name>GTP</name>
        <dbReference type="ChEBI" id="CHEBI:37565"/>
    </ligand>
</feature>
<keyword evidence="11" id="KW-1185">Reference proteome</keyword>
<dbReference type="PANTHER" id="PTHR19136:SF81">
    <property type="entry name" value="MOLYBDENUM COFACTOR GUANYLYLTRANSFERASE"/>
    <property type="match status" value="1"/>
</dbReference>
<dbReference type="SUPFAM" id="SSF53448">
    <property type="entry name" value="Nucleotide-diphospho-sugar transferases"/>
    <property type="match status" value="1"/>
</dbReference>
<dbReference type="GO" id="GO:0006777">
    <property type="term" value="P:Mo-molybdopterin cofactor biosynthetic process"/>
    <property type="evidence" value="ECO:0007669"/>
    <property type="project" value="UniProtKB-KW"/>
</dbReference>
<evidence type="ECO:0000256" key="5">
    <source>
        <dbReference type="ARBA" id="ARBA00022842"/>
    </source>
</evidence>
<dbReference type="Proteomes" id="UP000642829">
    <property type="component" value="Unassembled WGS sequence"/>
</dbReference>
<keyword evidence="4 8" id="KW-0547">Nucleotide-binding</keyword>
<dbReference type="RefSeq" id="WP_189513710.1">
    <property type="nucleotide sequence ID" value="NZ_BMXG01000008.1"/>
</dbReference>
<dbReference type="GO" id="GO:0005525">
    <property type="term" value="F:GTP binding"/>
    <property type="evidence" value="ECO:0007669"/>
    <property type="project" value="UniProtKB-UniRule"/>
</dbReference>
<dbReference type="GO" id="GO:0061603">
    <property type="term" value="F:molybdenum cofactor guanylyltransferase activity"/>
    <property type="evidence" value="ECO:0007669"/>
    <property type="project" value="UniProtKB-EC"/>
</dbReference>
<protein>
    <recommendedName>
        <fullName evidence="8">Probable molybdenum cofactor guanylyltransferase</fullName>
        <shortName evidence="8">MoCo guanylyltransferase</shortName>
        <ecNumber evidence="8">2.7.7.77</ecNumber>
    </recommendedName>
    <alternativeName>
        <fullName evidence="8">GTP:molybdopterin guanylyltransferase</fullName>
    </alternativeName>
    <alternativeName>
        <fullName evidence="8">Mo-MPT guanylyltransferase</fullName>
    </alternativeName>
    <alternativeName>
        <fullName evidence="8">Molybdopterin guanylyltransferase</fullName>
    </alternativeName>
    <alternativeName>
        <fullName evidence="8">Molybdopterin-guanine dinucleotide synthase</fullName>
        <shortName evidence="8">MGD synthase</shortName>
    </alternativeName>
</protein>